<evidence type="ECO:0000313" key="2">
    <source>
        <dbReference type="EMBL" id="RCW64026.1"/>
    </source>
</evidence>
<name>A0A368X9W3_MARNT</name>
<keyword evidence="1" id="KW-0472">Membrane</keyword>
<dbReference type="EMBL" id="QPJI01000016">
    <property type="protein sequence ID" value="RCW64026.1"/>
    <property type="molecule type" value="Genomic_DNA"/>
</dbReference>
<dbReference type="Proteomes" id="UP000253647">
    <property type="component" value="Unassembled WGS sequence"/>
</dbReference>
<organism evidence="2 3">
    <name type="scientific">Marinobacter nauticus</name>
    <name type="common">Marinobacter hydrocarbonoclasticus</name>
    <name type="synonym">Marinobacter aquaeolei</name>
    <dbReference type="NCBI Taxonomy" id="2743"/>
    <lineage>
        <taxon>Bacteria</taxon>
        <taxon>Pseudomonadati</taxon>
        <taxon>Pseudomonadota</taxon>
        <taxon>Gammaproteobacteria</taxon>
        <taxon>Pseudomonadales</taxon>
        <taxon>Marinobacteraceae</taxon>
        <taxon>Marinobacter</taxon>
    </lineage>
</organism>
<sequence>MREKCGEDVEIDNSGETAYLRYLVAESEKKESAALKSMFWALHLAMLSVISLAMTGSWKLLSATVGLIVLMGIGTDYYCDRGMWSFSFFKDSLNCLVSGWKARLRPKSANE</sequence>
<gene>
    <name evidence="2" type="ORF">DET61_11667</name>
</gene>
<accession>A0A368X9W3</accession>
<protein>
    <submittedName>
        <fullName evidence="2">Uncharacterized protein</fullName>
    </submittedName>
</protein>
<dbReference type="AlphaFoldDB" id="A0A368X9W3"/>
<proteinExistence type="predicted"/>
<keyword evidence="1" id="KW-0812">Transmembrane</keyword>
<keyword evidence="1" id="KW-1133">Transmembrane helix</keyword>
<feature type="transmembrane region" description="Helical" evidence="1">
    <location>
        <begin position="60"/>
        <end position="79"/>
    </location>
</feature>
<dbReference type="RefSeq" id="WP_114435143.1">
    <property type="nucleotide sequence ID" value="NZ_QPJI01000016.1"/>
</dbReference>
<evidence type="ECO:0000313" key="3">
    <source>
        <dbReference type="Proteomes" id="UP000253647"/>
    </source>
</evidence>
<reference evidence="2 3" key="1">
    <citation type="submission" date="2018-07" db="EMBL/GenBank/DDBJ databases">
        <title>Freshwater and sediment microbial communities from various areas in North America, analyzing microbe dynamics in response to fracking.</title>
        <authorList>
            <person name="Lamendella R."/>
        </authorList>
    </citation>
    <scope>NUCLEOTIDE SEQUENCE [LARGE SCALE GENOMIC DNA]</scope>
    <source>
        <strain evidence="2 3">105B</strain>
    </source>
</reference>
<comment type="caution">
    <text evidence="2">The sequence shown here is derived from an EMBL/GenBank/DDBJ whole genome shotgun (WGS) entry which is preliminary data.</text>
</comment>
<evidence type="ECO:0000256" key="1">
    <source>
        <dbReference type="SAM" id="Phobius"/>
    </source>
</evidence>
<feature type="transmembrane region" description="Helical" evidence="1">
    <location>
        <begin position="37"/>
        <end position="54"/>
    </location>
</feature>